<dbReference type="SFLD" id="SFLDS00005">
    <property type="entry name" value="Isoprenoid_Synthase_Type_I"/>
    <property type="match status" value="1"/>
</dbReference>
<dbReference type="EMBL" id="CP144754">
    <property type="protein sequence ID" value="WVZ95793.1"/>
    <property type="molecule type" value="Genomic_DNA"/>
</dbReference>
<feature type="non-terminal residue" evidence="7">
    <location>
        <position position="1"/>
    </location>
</feature>
<dbReference type="SFLD" id="SFLDG01019">
    <property type="entry name" value="Terpene_Cyclase_Like_1_C_Termi"/>
    <property type="match status" value="1"/>
</dbReference>
<dbReference type="PANTHER" id="PTHR31225:SF52">
    <property type="entry name" value="ALPHA-HUMULENE_(-)-(E)-BETA-CARYOPHYLLENE SYNTHASE"/>
    <property type="match status" value="1"/>
</dbReference>
<dbReference type="InterPro" id="IPR008949">
    <property type="entry name" value="Isoprenoid_synthase_dom_sf"/>
</dbReference>
<dbReference type="InterPro" id="IPR034741">
    <property type="entry name" value="Terpene_cyclase-like_1_C"/>
</dbReference>
<protein>
    <submittedName>
        <fullName evidence="7">Uncharacterized protein</fullName>
    </submittedName>
</protein>
<proteinExistence type="predicted"/>
<evidence type="ECO:0000256" key="3">
    <source>
        <dbReference type="ARBA" id="ARBA00022723"/>
    </source>
</evidence>
<evidence type="ECO:0000259" key="6">
    <source>
        <dbReference type="Pfam" id="PF03936"/>
    </source>
</evidence>
<dbReference type="GO" id="GO:0000287">
    <property type="term" value="F:magnesium ion binding"/>
    <property type="evidence" value="ECO:0007669"/>
    <property type="project" value="InterPro"/>
</dbReference>
<organism evidence="7 8">
    <name type="scientific">Paspalum notatum var. saurae</name>
    <dbReference type="NCBI Taxonomy" id="547442"/>
    <lineage>
        <taxon>Eukaryota</taxon>
        <taxon>Viridiplantae</taxon>
        <taxon>Streptophyta</taxon>
        <taxon>Embryophyta</taxon>
        <taxon>Tracheophyta</taxon>
        <taxon>Spermatophyta</taxon>
        <taxon>Magnoliopsida</taxon>
        <taxon>Liliopsida</taxon>
        <taxon>Poales</taxon>
        <taxon>Poaceae</taxon>
        <taxon>PACMAD clade</taxon>
        <taxon>Panicoideae</taxon>
        <taxon>Andropogonodae</taxon>
        <taxon>Paspaleae</taxon>
        <taxon>Paspalinae</taxon>
        <taxon>Paspalum</taxon>
    </lineage>
</organism>
<keyword evidence="8" id="KW-1185">Reference proteome</keyword>
<gene>
    <name evidence="7" type="ORF">U9M48_041513</name>
</gene>
<dbReference type="AlphaFoldDB" id="A0AAQ3UNI5"/>
<feature type="domain" description="Terpene synthase N-terminal" evidence="5">
    <location>
        <begin position="75"/>
        <end position="249"/>
    </location>
</feature>
<evidence type="ECO:0000256" key="4">
    <source>
        <dbReference type="SAM" id="MobiDB-lite"/>
    </source>
</evidence>
<dbReference type="Gene3D" id="1.10.600.10">
    <property type="entry name" value="Farnesyl Diphosphate Synthase"/>
    <property type="match status" value="1"/>
</dbReference>
<dbReference type="InterPro" id="IPR005630">
    <property type="entry name" value="Terpene_synthase_metal-bd"/>
</dbReference>
<dbReference type="Gene3D" id="1.50.10.130">
    <property type="entry name" value="Terpene synthase, N-terminal domain"/>
    <property type="match status" value="1"/>
</dbReference>
<evidence type="ECO:0000313" key="8">
    <source>
        <dbReference type="Proteomes" id="UP001341281"/>
    </source>
</evidence>
<dbReference type="PANTHER" id="PTHR31225">
    <property type="entry name" value="OS04G0344100 PROTEIN-RELATED"/>
    <property type="match status" value="1"/>
</dbReference>
<dbReference type="Pfam" id="PF03936">
    <property type="entry name" value="Terpene_synth_C"/>
    <property type="match status" value="1"/>
</dbReference>
<dbReference type="SUPFAM" id="SSF48239">
    <property type="entry name" value="Terpenoid cyclases/Protein prenyltransferases"/>
    <property type="match status" value="1"/>
</dbReference>
<dbReference type="GO" id="GO:0016102">
    <property type="term" value="P:diterpenoid biosynthetic process"/>
    <property type="evidence" value="ECO:0007669"/>
    <property type="project" value="InterPro"/>
</dbReference>
<name>A0AAQ3UNI5_PASNO</name>
<reference evidence="7 8" key="1">
    <citation type="submission" date="2024-02" db="EMBL/GenBank/DDBJ databases">
        <title>High-quality chromosome-scale genome assembly of Pensacola bahiagrass (Paspalum notatum Flugge var. saurae).</title>
        <authorList>
            <person name="Vega J.M."/>
            <person name="Podio M."/>
            <person name="Orjuela J."/>
            <person name="Siena L.A."/>
            <person name="Pessino S.C."/>
            <person name="Combes M.C."/>
            <person name="Mariac C."/>
            <person name="Albertini E."/>
            <person name="Pupilli F."/>
            <person name="Ortiz J.P.A."/>
            <person name="Leblanc O."/>
        </authorList>
    </citation>
    <scope>NUCLEOTIDE SEQUENCE [LARGE SCALE GENOMIC DNA]</scope>
    <source>
        <strain evidence="7">R1</strain>
        <tissue evidence="7">Leaf</tissue>
    </source>
</reference>
<sequence>MATFSNFKPLHYISTRSCHAVAAPEPVTFIRQSPPPSISWRRHQQQHQRTSRLQCGQQQTSSVRSQSTGIVQPSIWGTFFLGYSDRDASPEQKTWMERADKLKEEVALMVAANNSATSGHGLHERLCFIDTLERLCLYHLFEHEIDAALEQIQTTDVSDCDLGTVALWFYLLRKHRYRVSPDVFERFKDGEGGFLANNLTELLSLYNAAHLRTHGEVILDEAITFTRRRLETIMPNVEGSLAHEIKSTLEIPLPRRVRIYESKHYISIYEKDATRHDKVLEHAKLNSNIMQLHHQQELSILTRWWEDMKIQSMLPLARDRIAECFLWILGVYFEPCHSRARIILTMIIAIVTLLDDIFDCYASPEQCEILTNCIQSWDLTPAQDLPECIRFVLEKILNSYEIIGNMLHQEEKYRMLHLRHFTEDLVKGFTKEAKMLNEGYIPKSVEEHLNVLLRTGGCPLLSCASFVGMHGIVSEDFYDWVSSVPKMVKALAIILRLANDLQSDEREQVTPHAALTIDSYMKEHKVSIEVAREKIHILKEESWTDFNSEWLNPNNVYPKQLLERIFNLTRTMEFMYNQEDIFSNCHNLKDTIHLLLLFKAPFIGKSYRRDWAEREEIKGAQREYLPNLAARF</sequence>
<dbReference type="GO" id="GO:0010333">
    <property type="term" value="F:terpene synthase activity"/>
    <property type="evidence" value="ECO:0007669"/>
    <property type="project" value="InterPro"/>
</dbReference>
<feature type="domain" description="Terpene synthase metal-binding" evidence="6">
    <location>
        <begin position="307"/>
        <end position="545"/>
    </location>
</feature>
<dbReference type="InterPro" id="IPR001906">
    <property type="entry name" value="Terpene_synth_N"/>
</dbReference>
<dbReference type="SUPFAM" id="SSF48576">
    <property type="entry name" value="Terpenoid synthases"/>
    <property type="match status" value="1"/>
</dbReference>
<feature type="region of interest" description="Disordered" evidence="4">
    <location>
        <begin position="33"/>
        <end position="64"/>
    </location>
</feature>
<dbReference type="InterPro" id="IPR036965">
    <property type="entry name" value="Terpene_synth_N_sf"/>
</dbReference>
<dbReference type="Pfam" id="PF01397">
    <property type="entry name" value="Terpene_synth"/>
    <property type="match status" value="1"/>
</dbReference>
<evidence type="ECO:0000256" key="1">
    <source>
        <dbReference type="ARBA" id="ARBA00001936"/>
    </source>
</evidence>
<dbReference type="InterPro" id="IPR050148">
    <property type="entry name" value="Terpene_synthase-like"/>
</dbReference>
<dbReference type="Proteomes" id="UP001341281">
    <property type="component" value="Chromosome 10"/>
</dbReference>
<keyword evidence="3" id="KW-0479">Metal-binding</keyword>
<evidence type="ECO:0000313" key="7">
    <source>
        <dbReference type="EMBL" id="WVZ95793.1"/>
    </source>
</evidence>
<evidence type="ECO:0000259" key="5">
    <source>
        <dbReference type="Pfam" id="PF01397"/>
    </source>
</evidence>
<accession>A0AAQ3UNI5</accession>
<evidence type="ECO:0000256" key="2">
    <source>
        <dbReference type="ARBA" id="ARBA00001946"/>
    </source>
</evidence>
<feature type="compositionally biased region" description="Basic residues" evidence="4">
    <location>
        <begin position="40"/>
        <end position="50"/>
    </location>
</feature>
<comment type="cofactor">
    <cofactor evidence="1">
        <name>Mn(2+)</name>
        <dbReference type="ChEBI" id="CHEBI:29035"/>
    </cofactor>
</comment>
<dbReference type="InterPro" id="IPR044814">
    <property type="entry name" value="Terpene_cyclase_plant_C1"/>
</dbReference>
<dbReference type="CDD" id="cd00684">
    <property type="entry name" value="Terpene_cyclase_plant_C1"/>
    <property type="match status" value="1"/>
</dbReference>
<comment type="cofactor">
    <cofactor evidence="2">
        <name>Mg(2+)</name>
        <dbReference type="ChEBI" id="CHEBI:18420"/>
    </cofactor>
</comment>
<dbReference type="InterPro" id="IPR008930">
    <property type="entry name" value="Terpenoid_cyclase/PrenylTrfase"/>
</dbReference>